<dbReference type="InterPro" id="IPR050639">
    <property type="entry name" value="SSR_resolvase"/>
</dbReference>
<feature type="coiled-coil region" evidence="3">
    <location>
        <begin position="406"/>
        <end position="449"/>
    </location>
</feature>
<dbReference type="InterPro" id="IPR036162">
    <property type="entry name" value="Resolvase-like_N_sf"/>
</dbReference>
<dbReference type="InterPro" id="IPR011109">
    <property type="entry name" value="DNA_bind_recombinase_dom"/>
</dbReference>
<proteinExistence type="predicted"/>
<evidence type="ECO:0000256" key="2">
    <source>
        <dbReference type="ARBA" id="ARBA00023172"/>
    </source>
</evidence>
<dbReference type="SMART" id="SM00857">
    <property type="entry name" value="Resolvase"/>
    <property type="match status" value="1"/>
</dbReference>
<dbReference type="GO" id="GO:0003677">
    <property type="term" value="F:DNA binding"/>
    <property type="evidence" value="ECO:0007669"/>
    <property type="project" value="UniProtKB-KW"/>
</dbReference>
<evidence type="ECO:0000256" key="3">
    <source>
        <dbReference type="SAM" id="Coils"/>
    </source>
</evidence>
<dbReference type="GO" id="GO:0000150">
    <property type="term" value="F:DNA strand exchange activity"/>
    <property type="evidence" value="ECO:0007669"/>
    <property type="project" value="InterPro"/>
</dbReference>
<dbReference type="RefSeq" id="YP_010063112.1">
    <property type="nucleotide sequence ID" value="NC_054802.1"/>
</dbReference>
<name>A0A482JHE5_9CAUD</name>
<dbReference type="Gene3D" id="3.90.1750.20">
    <property type="entry name" value="Putative Large Serine Recombinase, Chain B, Domain 2"/>
    <property type="match status" value="1"/>
</dbReference>
<organism evidence="6 7">
    <name type="scientific">Mycobacterium phage Miramae</name>
    <dbReference type="NCBI Taxonomy" id="2517961"/>
    <lineage>
        <taxon>Viruses</taxon>
        <taxon>Duplodnaviria</taxon>
        <taxon>Heunggongvirae</taxon>
        <taxon>Uroviricota</taxon>
        <taxon>Caudoviricetes</taxon>
        <taxon>Backyardiganvirus</taxon>
        <taxon>Backyardiganvirus miramae</taxon>
    </lineage>
</organism>
<dbReference type="Pfam" id="PF07508">
    <property type="entry name" value="Recombinase"/>
    <property type="match status" value="1"/>
</dbReference>
<evidence type="ECO:0000313" key="7">
    <source>
        <dbReference type="Proteomes" id="UP000295340"/>
    </source>
</evidence>
<evidence type="ECO:0000256" key="1">
    <source>
        <dbReference type="ARBA" id="ARBA00023125"/>
    </source>
</evidence>
<dbReference type="InterPro" id="IPR006119">
    <property type="entry name" value="Resolv_N"/>
</dbReference>
<keyword evidence="3" id="KW-0175">Coiled coil</keyword>
<dbReference type="GeneID" id="64946915"/>
<keyword evidence="1" id="KW-0238">DNA-binding</keyword>
<dbReference type="PROSITE" id="PS51736">
    <property type="entry name" value="RECOMBINASES_3"/>
    <property type="match status" value="1"/>
</dbReference>
<evidence type="ECO:0000259" key="5">
    <source>
        <dbReference type="PROSITE" id="PS51737"/>
    </source>
</evidence>
<keyword evidence="7" id="KW-1185">Reference proteome</keyword>
<keyword evidence="2" id="KW-0233">DNA recombination</keyword>
<gene>
    <name evidence="6" type="primary">33</name>
    <name evidence="6" type="ORF">SEA_MIRAMAE_33</name>
</gene>
<dbReference type="Gene3D" id="3.40.50.1390">
    <property type="entry name" value="Resolvase, N-terminal catalytic domain"/>
    <property type="match status" value="1"/>
</dbReference>
<dbReference type="EMBL" id="MK494117">
    <property type="protein sequence ID" value="QBP31421.1"/>
    <property type="molecule type" value="Genomic_DNA"/>
</dbReference>
<evidence type="ECO:0000259" key="4">
    <source>
        <dbReference type="PROSITE" id="PS51736"/>
    </source>
</evidence>
<dbReference type="PANTHER" id="PTHR30461:SF2">
    <property type="entry name" value="SERINE RECOMBINASE PINE-RELATED"/>
    <property type="match status" value="1"/>
</dbReference>
<protein>
    <submittedName>
        <fullName evidence="6">Serine integrase</fullName>
    </submittedName>
</protein>
<feature type="domain" description="Recombinase" evidence="5">
    <location>
        <begin position="179"/>
        <end position="307"/>
    </location>
</feature>
<dbReference type="InterPro" id="IPR038109">
    <property type="entry name" value="DNA_bind_recomb_sf"/>
</dbReference>
<dbReference type="CDD" id="cd00338">
    <property type="entry name" value="Ser_Recombinase"/>
    <property type="match status" value="1"/>
</dbReference>
<dbReference type="Pfam" id="PF00239">
    <property type="entry name" value="Resolvase"/>
    <property type="match status" value="1"/>
</dbReference>
<dbReference type="Proteomes" id="UP000295340">
    <property type="component" value="Segment"/>
</dbReference>
<accession>A0A482JHE5</accession>
<dbReference type="PROSITE" id="PS51737">
    <property type="entry name" value="RECOMBINASE_DNA_BIND"/>
    <property type="match status" value="1"/>
</dbReference>
<reference evidence="6 7" key="1">
    <citation type="submission" date="2019-02" db="EMBL/GenBank/DDBJ databases">
        <authorList>
            <person name="Stoner T.H."/>
            <person name="Garlena R.A."/>
            <person name="Russell D.A."/>
            <person name="Pope W.H."/>
            <person name="Jacobs-Sera D."/>
            <person name="Hatfull G.F."/>
        </authorList>
    </citation>
    <scope>NUCLEOTIDE SEQUENCE [LARGE SCALE GENOMIC DNA]</scope>
</reference>
<sequence length="520" mass="58620">MNNPENREPEFYHSSLLATMSDMRVLGRLRISRATEESTSIERQRELVEQWAAANEHEIVGWAVDQDVSGSVDPFDAPALGPWLTDHRKHDWDILVAWKLDRLSRRAIPMNKLFGWMMDNEKTLVCVSENLDLGTWVGRMIANVIAGVAEGELEAIRERTTASHKKLRELGRWAGGPTYYGYVPKPRDGAGWELDLDPHAAGVLREIIDKTIAGKPSEAIAVELNERGELSPSDYLRKRNGKPIRNTAWNTSTIRHQLKSKTLLGHMTHKGETVYDDAGLPVQKGPALIDRDTYKQLQDALESRGINRTRRRTGASPLLGVAVCDVCEGPLYYRSADNKDRGKTYRQYICKHGRYGNTQANGGEPYNIIQADLLEATVEELFLSKMGDLPRVERVFVPGEGHQHELETAERAVEDLTSLLGTVTQEGARKRLLAQLAAAHERLAHLEELPSSEPRWETRETGETYREAWDKAGTEERRQILLKAGVTLKVQMKGRVPRVHPGVIVAHWIEPHDIEKRLAS</sequence>
<dbReference type="SUPFAM" id="SSF53041">
    <property type="entry name" value="Resolvase-like"/>
    <property type="match status" value="1"/>
</dbReference>
<dbReference type="PANTHER" id="PTHR30461">
    <property type="entry name" value="DNA-INVERTASE FROM LAMBDOID PROPHAGE"/>
    <property type="match status" value="1"/>
</dbReference>
<feature type="domain" description="Resolvase/invertase-type recombinase catalytic" evidence="4">
    <location>
        <begin position="24"/>
        <end position="171"/>
    </location>
</feature>
<dbReference type="KEGG" id="vg:64946915"/>
<evidence type="ECO:0000313" key="6">
    <source>
        <dbReference type="EMBL" id="QBP31421.1"/>
    </source>
</evidence>